<name>A0A1I9YUL4_9BURK</name>
<accession>A0A1I9YUL4</accession>
<evidence type="ECO:0000313" key="1">
    <source>
        <dbReference type="EMBL" id="APA89907.1"/>
    </source>
</evidence>
<proteinExistence type="predicted"/>
<dbReference type="EMBL" id="CP017563">
    <property type="protein sequence ID" value="APA89907.1"/>
    <property type="molecule type" value="Genomic_DNA"/>
</dbReference>
<gene>
    <name evidence="1" type="ORF">BJG93_31170</name>
</gene>
<reference evidence="1" key="1">
    <citation type="submission" date="2016-09" db="EMBL/GenBank/DDBJ databases">
        <title>The Complete Genome of Burkholderia sprentiae wsm5005.</title>
        <authorList>
            <person name="De Meyer S."/>
            <person name="Wang P."/>
            <person name="Terpolilli J."/>
        </authorList>
    </citation>
    <scope>NUCLEOTIDE SEQUENCE [LARGE SCALE GENOMIC DNA]</scope>
    <source>
        <strain evidence="1">WSM5005</strain>
        <plasmid evidence="1">pl1WSM5005</plasmid>
    </source>
</reference>
<dbReference type="AlphaFoldDB" id="A0A1I9YUL4"/>
<organism evidence="1">
    <name type="scientific">Paraburkholderia sprentiae WSM5005</name>
    <dbReference type="NCBI Taxonomy" id="754502"/>
    <lineage>
        <taxon>Bacteria</taxon>
        <taxon>Pseudomonadati</taxon>
        <taxon>Pseudomonadota</taxon>
        <taxon>Betaproteobacteria</taxon>
        <taxon>Burkholderiales</taxon>
        <taxon>Burkholderiaceae</taxon>
        <taxon>Paraburkholderia</taxon>
    </lineage>
</organism>
<keyword evidence="1" id="KW-0614">Plasmid</keyword>
<geneLocation type="plasmid" evidence="1">
    <name>pl1WSM5005</name>
</geneLocation>
<sequence>MRVASIHSLASAPDIRDYDGANGGKAPINCLTAVDTRKSAKADLLASIILHIGADRPPKWRLRLLSNINYWPAALTEH</sequence>
<protein>
    <submittedName>
        <fullName evidence="1">Uncharacterized protein</fullName>
    </submittedName>
</protein>